<dbReference type="PROSITE" id="PS51257">
    <property type="entry name" value="PROKAR_LIPOPROTEIN"/>
    <property type="match status" value="1"/>
</dbReference>
<comment type="caution">
    <text evidence="1">The sequence shown here is derived from an EMBL/GenBank/DDBJ whole genome shotgun (WGS) entry which is preliminary data.</text>
</comment>
<dbReference type="AlphaFoldDB" id="A0A558DG29"/>
<name>A0A558DG29_9GAMM</name>
<dbReference type="EMBL" id="VMRY01000003">
    <property type="protein sequence ID" value="TVT59985.1"/>
    <property type="molecule type" value="Genomic_DNA"/>
</dbReference>
<organism evidence="1 2">
    <name type="scientific">Sedimenticola thiotaurini</name>
    <dbReference type="NCBI Taxonomy" id="1543721"/>
    <lineage>
        <taxon>Bacteria</taxon>
        <taxon>Pseudomonadati</taxon>
        <taxon>Pseudomonadota</taxon>
        <taxon>Gammaproteobacteria</taxon>
        <taxon>Chromatiales</taxon>
        <taxon>Sedimenticolaceae</taxon>
        <taxon>Sedimenticola</taxon>
    </lineage>
</organism>
<accession>A0A558DG29</accession>
<evidence type="ECO:0000313" key="2">
    <source>
        <dbReference type="Proteomes" id="UP000317355"/>
    </source>
</evidence>
<dbReference type="Proteomes" id="UP000317355">
    <property type="component" value="Unassembled WGS sequence"/>
</dbReference>
<reference evidence="1 2" key="1">
    <citation type="submission" date="2019-07" db="EMBL/GenBank/DDBJ databases">
        <title>The pathways for chlorine oxyanion respiration interact through the shared metabolite chlorate.</title>
        <authorList>
            <person name="Barnum T.P."/>
            <person name="Cheng Y."/>
            <person name="Hill K.A."/>
            <person name="Lucas L.N."/>
            <person name="Carlson H.K."/>
            <person name="Coates J.D."/>
        </authorList>
    </citation>
    <scope>NUCLEOTIDE SEQUENCE [LARGE SCALE GENOMIC DNA]</scope>
    <source>
        <strain evidence="1">BK-3</strain>
    </source>
</reference>
<proteinExistence type="predicted"/>
<evidence type="ECO:0000313" key="1">
    <source>
        <dbReference type="EMBL" id="TVT59985.1"/>
    </source>
</evidence>
<protein>
    <submittedName>
        <fullName evidence="1">Uncharacterized protein</fullName>
    </submittedName>
</protein>
<sequence length="184" mass="20589">MLKIKNHIVVVVLLFLVAGCATISKEVPDGAKIAADEGLILATVDLKYLNTDRKDTPLLELSYTPENGSPNMAKIFFGSGKEVMLVKAKTGEYVLTHSFFGFDLMSHRERLKFHVKPGKITYLGNFTGVVTWPKIGLLSKRRLEVRSQLQRDKAVLIKNYPNTERQYAVIDGSHPALLANEFNK</sequence>
<gene>
    <name evidence="1" type="ORF">FHK82_03150</name>
</gene>